<dbReference type="AlphaFoldDB" id="A0AAV4X5J5"/>
<evidence type="ECO:0000313" key="2">
    <source>
        <dbReference type="Proteomes" id="UP001054837"/>
    </source>
</evidence>
<name>A0AAV4X5J5_9ARAC</name>
<dbReference type="Proteomes" id="UP001054837">
    <property type="component" value="Unassembled WGS sequence"/>
</dbReference>
<protein>
    <submittedName>
        <fullName evidence="1">Uncharacterized protein</fullName>
    </submittedName>
</protein>
<dbReference type="EMBL" id="BPLQ01015570">
    <property type="protein sequence ID" value="GIY89073.1"/>
    <property type="molecule type" value="Genomic_DNA"/>
</dbReference>
<reference evidence="1 2" key="1">
    <citation type="submission" date="2021-06" db="EMBL/GenBank/DDBJ databases">
        <title>Caerostris darwini draft genome.</title>
        <authorList>
            <person name="Kono N."/>
            <person name="Arakawa K."/>
        </authorList>
    </citation>
    <scope>NUCLEOTIDE SEQUENCE [LARGE SCALE GENOMIC DNA]</scope>
</reference>
<proteinExistence type="predicted"/>
<sequence>MFSLSNCRGPILNNFLIRSESLNSEAITLQPKPLLFHPFIIAPLAFSSLVLVKLYSLPEFSNSSGGGGRSAKALELLTASPRQIKIAGPSITNSCFRWENTTTQALPK</sequence>
<comment type="caution">
    <text evidence="1">The sequence shown here is derived from an EMBL/GenBank/DDBJ whole genome shotgun (WGS) entry which is preliminary data.</text>
</comment>
<gene>
    <name evidence="1" type="ORF">CDAR_268601</name>
</gene>
<keyword evidence="2" id="KW-1185">Reference proteome</keyword>
<accession>A0AAV4X5J5</accession>
<evidence type="ECO:0000313" key="1">
    <source>
        <dbReference type="EMBL" id="GIY89073.1"/>
    </source>
</evidence>
<organism evidence="1 2">
    <name type="scientific">Caerostris darwini</name>
    <dbReference type="NCBI Taxonomy" id="1538125"/>
    <lineage>
        <taxon>Eukaryota</taxon>
        <taxon>Metazoa</taxon>
        <taxon>Ecdysozoa</taxon>
        <taxon>Arthropoda</taxon>
        <taxon>Chelicerata</taxon>
        <taxon>Arachnida</taxon>
        <taxon>Araneae</taxon>
        <taxon>Araneomorphae</taxon>
        <taxon>Entelegynae</taxon>
        <taxon>Araneoidea</taxon>
        <taxon>Araneidae</taxon>
        <taxon>Caerostris</taxon>
    </lineage>
</organism>